<evidence type="ECO:0000256" key="2">
    <source>
        <dbReference type="ARBA" id="ARBA00006411"/>
    </source>
</evidence>
<name>A0A375YF07_MYCPF</name>
<evidence type="ECO:0000256" key="4">
    <source>
        <dbReference type="ARBA" id="ARBA00023186"/>
    </source>
</evidence>
<dbReference type="AlphaFoldDB" id="A0A375YF07"/>
<keyword evidence="3" id="KW-0963">Cytoplasm</keyword>
<sequence>MRANAVELSAASAWFLAEKLGAGSYPWVLAITPPYTDHTQRTAFGREQTAVLTNAGVLTAGGTVDPAVAQWIRRVCRAAQWLELRFVGSRGAMLRGIIARDAGGTVVALRSGALLTLTEMDLDHPEALVPVVTVGLSGRAPARFPDFSLPARIGAKADEQIRGGASVHSLLDYLGIPASARPVVVAAFEQDRTYVEIVAGRHRDGHRVSTDVGVSVVDTAVGRVLVSPAKAADGEWISTFSPGEPAAIAAAVERLTATLPDGSWFPGHTLTRDFDERTADRREERCPSPL</sequence>
<gene>
    <name evidence="5" type="primary">espG3</name>
    <name evidence="5" type="ORF">MPP7335_01401</name>
</gene>
<protein>
    <submittedName>
        <fullName evidence="5">ESX-3 secretion-associated protein EspG3</fullName>
    </submittedName>
</protein>
<organism evidence="5 6">
    <name type="scientific">Mycolicibacterium parafortuitum</name>
    <name type="common">Mycobacterium parafortuitum</name>
    <dbReference type="NCBI Taxonomy" id="39692"/>
    <lineage>
        <taxon>Bacteria</taxon>
        <taxon>Bacillati</taxon>
        <taxon>Actinomycetota</taxon>
        <taxon>Actinomycetes</taxon>
        <taxon>Mycobacteriales</taxon>
        <taxon>Mycobacteriaceae</taxon>
        <taxon>Mycolicibacterium</taxon>
    </lineage>
</organism>
<dbReference type="InterPro" id="IPR025734">
    <property type="entry name" value="EspG"/>
</dbReference>
<dbReference type="Proteomes" id="UP000252008">
    <property type="component" value="Unassembled WGS sequence"/>
</dbReference>
<evidence type="ECO:0000256" key="3">
    <source>
        <dbReference type="ARBA" id="ARBA00022490"/>
    </source>
</evidence>
<proteinExistence type="inferred from homology"/>
<dbReference type="EMBL" id="UEGS01000001">
    <property type="protein sequence ID" value="SRX79664.1"/>
    <property type="molecule type" value="Genomic_DNA"/>
</dbReference>
<evidence type="ECO:0000256" key="1">
    <source>
        <dbReference type="ARBA" id="ARBA00004496"/>
    </source>
</evidence>
<evidence type="ECO:0000313" key="5">
    <source>
        <dbReference type="EMBL" id="SRX79664.1"/>
    </source>
</evidence>
<accession>A0A375YF07</accession>
<keyword evidence="6" id="KW-1185">Reference proteome</keyword>
<comment type="subcellular location">
    <subcellularLocation>
        <location evidence="1">Cytoplasm</location>
    </subcellularLocation>
</comment>
<dbReference type="GO" id="GO:0005737">
    <property type="term" value="C:cytoplasm"/>
    <property type="evidence" value="ECO:0007669"/>
    <property type="project" value="UniProtKB-SubCell"/>
</dbReference>
<dbReference type="RefSeq" id="WP_083142370.1">
    <property type="nucleotide sequence ID" value="NZ_MVID01000003.1"/>
</dbReference>
<dbReference type="Pfam" id="PF14011">
    <property type="entry name" value="ESX-1_EspG"/>
    <property type="match status" value="1"/>
</dbReference>
<comment type="similarity">
    <text evidence="2">Belongs to the EspG family.</text>
</comment>
<dbReference type="STRING" id="39692.BST38_06215"/>
<evidence type="ECO:0000313" key="6">
    <source>
        <dbReference type="Proteomes" id="UP000252008"/>
    </source>
</evidence>
<reference evidence="5 6" key="1">
    <citation type="submission" date="2018-05" db="EMBL/GenBank/DDBJ databases">
        <authorList>
            <consortium name="IHU Genomes"/>
        </authorList>
    </citation>
    <scope>NUCLEOTIDE SEQUENCE [LARGE SCALE GENOMIC DNA]</scope>
    <source>
        <strain evidence="5 6">P7335</strain>
    </source>
</reference>
<keyword evidence="4" id="KW-0143">Chaperone</keyword>